<dbReference type="InterPro" id="IPR050677">
    <property type="entry name" value="Actinoporin_PFT"/>
</dbReference>
<evidence type="ECO:0000313" key="7">
    <source>
        <dbReference type="EMBL" id="TRZ05753.1"/>
    </source>
</evidence>
<gene>
    <name evidence="7" type="ORF">HGM15179_021354</name>
</gene>
<dbReference type="GO" id="GO:0042151">
    <property type="term" value="C:nematocyst"/>
    <property type="evidence" value="ECO:0007669"/>
    <property type="project" value="UniProtKB-SubCell"/>
</dbReference>
<keyword evidence="3" id="KW-1052">Target cell membrane</keyword>
<protein>
    <submittedName>
        <fullName evidence="7">Uncharacterized protein</fullName>
    </submittedName>
</protein>
<evidence type="ECO:0000256" key="4">
    <source>
        <dbReference type="ARBA" id="ARBA00023298"/>
    </source>
</evidence>
<keyword evidence="5" id="KW-0166">Nematocyst</keyword>
<dbReference type="InterPro" id="IPR015926">
    <property type="entry name" value="Cytolysin/lectin"/>
</dbReference>
<keyword evidence="4" id="KW-1053">Target membrane</keyword>
<feature type="region of interest" description="Disordered" evidence="6">
    <location>
        <begin position="190"/>
        <end position="211"/>
    </location>
</feature>
<organism evidence="7 8">
    <name type="scientific">Zosterops borbonicus</name>
    <dbReference type="NCBI Taxonomy" id="364589"/>
    <lineage>
        <taxon>Eukaryota</taxon>
        <taxon>Metazoa</taxon>
        <taxon>Chordata</taxon>
        <taxon>Craniata</taxon>
        <taxon>Vertebrata</taxon>
        <taxon>Euteleostomi</taxon>
        <taxon>Archelosauria</taxon>
        <taxon>Archosauria</taxon>
        <taxon>Dinosauria</taxon>
        <taxon>Saurischia</taxon>
        <taxon>Theropoda</taxon>
        <taxon>Coelurosauria</taxon>
        <taxon>Aves</taxon>
        <taxon>Neognathae</taxon>
        <taxon>Neoaves</taxon>
        <taxon>Telluraves</taxon>
        <taxon>Australaves</taxon>
        <taxon>Passeriformes</taxon>
        <taxon>Sylvioidea</taxon>
        <taxon>Zosteropidae</taxon>
        <taxon>Zosterops</taxon>
    </lineage>
</organism>
<dbReference type="OrthoDB" id="6132998at2759"/>
<evidence type="ECO:0000313" key="8">
    <source>
        <dbReference type="Proteomes" id="UP000796761"/>
    </source>
</evidence>
<dbReference type="AlphaFoldDB" id="A0A8K1FTB1"/>
<comment type="caution">
    <text evidence="7">The sequence shown here is derived from an EMBL/GenBank/DDBJ whole genome shotgun (WGS) entry which is preliminary data.</text>
</comment>
<dbReference type="EMBL" id="SWJQ01003477">
    <property type="protein sequence ID" value="TRZ05753.1"/>
    <property type="molecule type" value="Genomic_DNA"/>
</dbReference>
<keyword evidence="4" id="KW-0472">Membrane</keyword>
<dbReference type="GO" id="GO:0044218">
    <property type="term" value="C:other organism cell membrane"/>
    <property type="evidence" value="ECO:0007669"/>
    <property type="project" value="UniProtKB-KW"/>
</dbReference>
<dbReference type="PANTHER" id="PTHR40388">
    <property type="entry name" value="BRYOPORIN"/>
    <property type="match status" value="1"/>
</dbReference>
<keyword evidence="8" id="KW-1185">Reference proteome</keyword>
<sequence>MGSLLSRTMEIQIFNYLQNVILRMMRSLVSRSVEVEISNNTQNITLKNPRIYLECGHCSRFPPPELHPGSTDKCHFPGSSPLWGVAGILVYEAESFTVAIHFSNPIDYNKFPIQLGLELSPGKDHLDRLEDTYDRMANGIYSSSCLDIKFNRVVVGKRHRPVQVSDGPVKVTATMTSAISSFLKVVLEEQEGSGEEAGTDNPCRRRHMLEK</sequence>
<evidence type="ECO:0000256" key="5">
    <source>
        <dbReference type="ARBA" id="ARBA00023331"/>
    </source>
</evidence>
<dbReference type="Proteomes" id="UP000796761">
    <property type="component" value="Unassembled WGS sequence"/>
</dbReference>
<evidence type="ECO:0000256" key="2">
    <source>
        <dbReference type="ARBA" id="ARBA00004532"/>
    </source>
</evidence>
<reference evidence="7" key="1">
    <citation type="submission" date="2019-04" db="EMBL/GenBank/DDBJ databases">
        <title>Genome assembly of Zosterops borbonicus 15179.</title>
        <authorList>
            <person name="Leroy T."/>
            <person name="Anselmetti Y."/>
            <person name="Tilak M.-K."/>
            <person name="Nabholz B."/>
        </authorList>
    </citation>
    <scope>NUCLEOTIDE SEQUENCE</scope>
    <source>
        <strain evidence="7">HGM_15179</strain>
        <tissue evidence="7">Muscle</tissue>
    </source>
</reference>
<name>A0A8K1FTB1_9PASS</name>
<dbReference type="Gene3D" id="2.60.270.20">
    <property type="entry name" value="Cytolysin/lectin"/>
    <property type="match status" value="1"/>
</dbReference>
<accession>A0A8K1FTB1</accession>
<comment type="subcellular location">
    <subcellularLocation>
        <location evidence="2">Nematocyst</location>
    </subcellularLocation>
    <subcellularLocation>
        <location evidence="1">Target cell membrane</location>
    </subcellularLocation>
</comment>
<evidence type="ECO:0000256" key="3">
    <source>
        <dbReference type="ARBA" id="ARBA00022537"/>
    </source>
</evidence>
<dbReference type="PANTHER" id="PTHR40388:SF1">
    <property type="entry name" value="BRYOPORIN"/>
    <property type="match status" value="1"/>
</dbReference>
<evidence type="ECO:0000256" key="6">
    <source>
        <dbReference type="SAM" id="MobiDB-lite"/>
    </source>
</evidence>
<evidence type="ECO:0000256" key="1">
    <source>
        <dbReference type="ARBA" id="ARBA00004175"/>
    </source>
</evidence>
<proteinExistence type="predicted"/>
<dbReference type="SUPFAM" id="SSF63724">
    <property type="entry name" value="Cytolysin/lectin"/>
    <property type="match status" value="1"/>
</dbReference>